<keyword evidence="1" id="KW-0479">Metal-binding</keyword>
<keyword evidence="1" id="KW-0863">Zinc-finger</keyword>
<dbReference type="Gene3D" id="3.30.40.10">
    <property type="entry name" value="Zinc/RING finger domain, C3HC4 (zinc finger)"/>
    <property type="match status" value="1"/>
</dbReference>
<proteinExistence type="predicted"/>
<dbReference type="InterPro" id="IPR013083">
    <property type="entry name" value="Znf_RING/FYVE/PHD"/>
</dbReference>
<reference evidence="3" key="1">
    <citation type="submission" date="2018-08" db="EMBL/GenBank/DDBJ databases">
        <authorList>
            <person name="Rossello M."/>
        </authorList>
    </citation>
    <scope>NUCLEOTIDE SEQUENCE [LARGE SCALE GENOMIC DNA]</scope>
    <source>
        <strain evidence="3">cv. Chinese Spring</strain>
    </source>
</reference>
<dbReference type="HOGENOM" id="CLU_1043453_0_0_1"/>
<accession>A0A077RTS4</accession>
<dbReference type="AlphaFoldDB" id="A0A077RTS4"/>
<protein>
    <recommendedName>
        <fullName evidence="2">RING-type domain-containing protein</fullName>
    </recommendedName>
</protein>
<evidence type="ECO:0000313" key="4">
    <source>
        <dbReference type="Proteomes" id="UP000019116"/>
    </source>
</evidence>
<dbReference type="GO" id="GO:0012505">
    <property type="term" value="C:endomembrane system"/>
    <property type="evidence" value="ECO:0000318"/>
    <property type="project" value="GO_Central"/>
</dbReference>
<dbReference type="PROSITE" id="PS50089">
    <property type="entry name" value="ZF_RING_2"/>
    <property type="match status" value="1"/>
</dbReference>
<reference evidence="3" key="2">
    <citation type="submission" date="2018-10" db="UniProtKB">
        <authorList>
            <consortium name="EnsemblPlants"/>
        </authorList>
    </citation>
    <scope>IDENTIFICATION</scope>
</reference>
<dbReference type="OMA" id="CREATAQ"/>
<dbReference type="OrthoDB" id="636518at2759"/>
<dbReference type="STRING" id="4565.A0A077RTS4"/>
<keyword evidence="1" id="KW-0862">Zinc</keyword>
<evidence type="ECO:0000259" key="2">
    <source>
        <dbReference type="PROSITE" id="PS50089"/>
    </source>
</evidence>
<dbReference type="Proteomes" id="UP000019116">
    <property type="component" value="Chromosome 3B"/>
</dbReference>
<dbReference type="GO" id="GO:0061630">
    <property type="term" value="F:ubiquitin protein ligase activity"/>
    <property type="evidence" value="ECO:0000318"/>
    <property type="project" value="GO_Central"/>
</dbReference>
<dbReference type="Gramene" id="TraesCS3B03G0331900.1">
    <property type="protein sequence ID" value="TraesCS3B03G0331900.1.CDS1"/>
    <property type="gene ID" value="TraesCS3B03G0331900"/>
</dbReference>
<organism evidence="3">
    <name type="scientific">Triticum aestivum</name>
    <name type="common">Wheat</name>
    <dbReference type="NCBI Taxonomy" id="4565"/>
    <lineage>
        <taxon>Eukaryota</taxon>
        <taxon>Viridiplantae</taxon>
        <taxon>Streptophyta</taxon>
        <taxon>Embryophyta</taxon>
        <taxon>Tracheophyta</taxon>
        <taxon>Spermatophyta</taxon>
        <taxon>Magnoliopsida</taxon>
        <taxon>Liliopsida</taxon>
        <taxon>Poales</taxon>
        <taxon>Poaceae</taxon>
        <taxon>BOP clade</taxon>
        <taxon>Pooideae</taxon>
        <taxon>Triticodae</taxon>
        <taxon>Triticeae</taxon>
        <taxon>Triticinae</taxon>
        <taxon>Triticum</taxon>
    </lineage>
</organism>
<dbReference type="GO" id="GO:0043161">
    <property type="term" value="P:proteasome-mediated ubiquitin-dependent protein catabolic process"/>
    <property type="evidence" value="ECO:0000318"/>
    <property type="project" value="GO_Central"/>
</dbReference>
<dbReference type="Gramene" id="TraesCS3B02G139400.1">
    <property type="protein sequence ID" value="TraesCS3B02G139400.1.cds1"/>
    <property type="gene ID" value="TraesCS3B02G139400"/>
</dbReference>
<dbReference type="GO" id="GO:0008270">
    <property type="term" value="F:zinc ion binding"/>
    <property type="evidence" value="ECO:0007669"/>
    <property type="project" value="UniProtKB-KW"/>
</dbReference>
<dbReference type="InterPro" id="IPR001841">
    <property type="entry name" value="Znf_RING"/>
</dbReference>
<dbReference type="EnsemblPlants" id="TraesCS3B02G139400.1">
    <property type="protein sequence ID" value="TraesCS3B02G139400.1.cds1"/>
    <property type="gene ID" value="TraesCS3B02G139400"/>
</dbReference>
<evidence type="ECO:0000313" key="3">
    <source>
        <dbReference type="EnsemblPlants" id="TraesCS3B02G139400.1.cds1"/>
    </source>
</evidence>
<dbReference type="SUPFAM" id="SSF57850">
    <property type="entry name" value="RING/U-box"/>
    <property type="match status" value="1"/>
</dbReference>
<sequence length="272" mass="30237">MPPPLKDMLPLAAAATECRLTGLGTIKRRTNQSKRHPCTVRVHGHLTVVYELLELGGSRTSRPLHHLQVQYDEDAPRSFDRTFLLNDPRTFFRSRSACRDGINQMLTRTPALRDFDLAAANWDGGFLPDDLAGTITGRARLDEEGHHGGNAPRFSLDLSLTVFVRAVCSEAKLQALACREATAQCGLSVADRCCCCICQDQDIAAAEGGGDDEGTVRLPCSHTFHVRWLARWFEAVTTCPLCRRDMVVHLEAVYTHDREQGRNRETKGPIQV</sequence>
<feature type="domain" description="RING-type" evidence="2">
    <location>
        <begin position="195"/>
        <end position="243"/>
    </location>
</feature>
<evidence type="ECO:0000256" key="1">
    <source>
        <dbReference type="PROSITE-ProRule" id="PRU00175"/>
    </source>
</evidence>
<name>A0A077RTS4_WHEAT</name>
<keyword evidence="4" id="KW-1185">Reference proteome</keyword>
<dbReference type="SMART" id="SM00184">
    <property type="entry name" value="RING"/>
    <property type="match status" value="1"/>
</dbReference>